<keyword evidence="2" id="KW-0812">Transmembrane</keyword>
<keyword evidence="2" id="KW-0472">Membrane</keyword>
<dbReference type="AlphaFoldDB" id="A0A6A5TUI9"/>
<dbReference type="EMBL" id="ML976999">
    <property type="protein sequence ID" value="KAF1954356.1"/>
    <property type="molecule type" value="Genomic_DNA"/>
</dbReference>
<evidence type="ECO:0000256" key="1">
    <source>
        <dbReference type="SAM" id="MobiDB-lite"/>
    </source>
</evidence>
<keyword evidence="4" id="KW-1185">Reference proteome</keyword>
<reference evidence="3" key="1">
    <citation type="journal article" date="2020" name="Stud. Mycol.">
        <title>101 Dothideomycetes genomes: a test case for predicting lifestyles and emergence of pathogens.</title>
        <authorList>
            <person name="Haridas S."/>
            <person name="Albert R."/>
            <person name="Binder M."/>
            <person name="Bloem J."/>
            <person name="Labutti K."/>
            <person name="Salamov A."/>
            <person name="Andreopoulos B."/>
            <person name="Baker S."/>
            <person name="Barry K."/>
            <person name="Bills G."/>
            <person name="Bluhm B."/>
            <person name="Cannon C."/>
            <person name="Castanera R."/>
            <person name="Culley D."/>
            <person name="Daum C."/>
            <person name="Ezra D."/>
            <person name="Gonzalez J."/>
            <person name="Henrissat B."/>
            <person name="Kuo A."/>
            <person name="Liang C."/>
            <person name="Lipzen A."/>
            <person name="Lutzoni F."/>
            <person name="Magnuson J."/>
            <person name="Mondo S."/>
            <person name="Nolan M."/>
            <person name="Ohm R."/>
            <person name="Pangilinan J."/>
            <person name="Park H.-J."/>
            <person name="Ramirez L."/>
            <person name="Alfaro M."/>
            <person name="Sun H."/>
            <person name="Tritt A."/>
            <person name="Yoshinaga Y."/>
            <person name="Zwiers L.-H."/>
            <person name="Turgeon B."/>
            <person name="Goodwin S."/>
            <person name="Spatafora J."/>
            <person name="Crous P."/>
            <person name="Grigoriev I."/>
        </authorList>
    </citation>
    <scope>NUCLEOTIDE SEQUENCE</scope>
    <source>
        <strain evidence="3">CBS 675.92</strain>
    </source>
</reference>
<name>A0A6A5TUI9_9PLEO</name>
<sequence>MSETATTDPTNPSSLVIDTSSETITRSDEPNEQPTSSASPSSNEHDAIPTPANSQKLSPEPSSSQVKPHLRTLISVLSLVLTLVIGAATWAGQNYSNKLAVTSTNVSVYGICMYGP</sequence>
<dbReference type="Proteomes" id="UP000800035">
    <property type="component" value="Unassembled WGS sequence"/>
</dbReference>
<feature type="compositionally biased region" description="Polar residues" evidence="1">
    <location>
        <begin position="32"/>
        <end position="42"/>
    </location>
</feature>
<feature type="transmembrane region" description="Helical" evidence="2">
    <location>
        <begin position="72"/>
        <end position="91"/>
    </location>
</feature>
<organism evidence="3 4">
    <name type="scientific">Byssothecium circinans</name>
    <dbReference type="NCBI Taxonomy" id="147558"/>
    <lineage>
        <taxon>Eukaryota</taxon>
        <taxon>Fungi</taxon>
        <taxon>Dikarya</taxon>
        <taxon>Ascomycota</taxon>
        <taxon>Pezizomycotina</taxon>
        <taxon>Dothideomycetes</taxon>
        <taxon>Pleosporomycetidae</taxon>
        <taxon>Pleosporales</taxon>
        <taxon>Massarineae</taxon>
        <taxon>Massarinaceae</taxon>
        <taxon>Byssothecium</taxon>
    </lineage>
</organism>
<evidence type="ECO:0000313" key="4">
    <source>
        <dbReference type="Proteomes" id="UP000800035"/>
    </source>
</evidence>
<evidence type="ECO:0000256" key="2">
    <source>
        <dbReference type="SAM" id="Phobius"/>
    </source>
</evidence>
<gene>
    <name evidence="3" type="ORF">CC80DRAFT_493846</name>
</gene>
<evidence type="ECO:0000313" key="3">
    <source>
        <dbReference type="EMBL" id="KAF1954356.1"/>
    </source>
</evidence>
<feature type="compositionally biased region" description="Polar residues" evidence="1">
    <location>
        <begin position="51"/>
        <end position="66"/>
    </location>
</feature>
<protein>
    <submittedName>
        <fullName evidence="3">Uncharacterized protein</fullName>
    </submittedName>
</protein>
<keyword evidence="2" id="KW-1133">Transmembrane helix</keyword>
<accession>A0A6A5TUI9</accession>
<proteinExistence type="predicted"/>
<feature type="compositionally biased region" description="Polar residues" evidence="1">
    <location>
        <begin position="1"/>
        <end position="24"/>
    </location>
</feature>
<feature type="region of interest" description="Disordered" evidence="1">
    <location>
        <begin position="1"/>
        <end position="67"/>
    </location>
</feature>